<dbReference type="Proteomes" id="UP000681041">
    <property type="component" value="Chromosome"/>
</dbReference>
<feature type="binding site" evidence="6">
    <location>
        <begin position="129"/>
        <end position="133"/>
    </location>
    <ligand>
        <name>NADP(+)</name>
        <dbReference type="ChEBI" id="CHEBI:58349"/>
    </ligand>
</feature>
<keyword evidence="2 6" id="KW-0028">Amino-acid biosynthesis</keyword>
<dbReference type="Gene3D" id="3.40.50.720">
    <property type="entry name" value="NAD(P)-binding Rossmann-like Domain"/>
    <property type="match status" value="1"/>
</dbReference>
<evidence type="ECO:0000259" key="7">
    <source>
        <dbReference type="Pfam" id="PF01488"/>
    </source>
</evidence>
<feature type="binding site" evidence="6">
    <location>
        <begin position="153"/>
        <end position="158"/>
    </location>
    <ligand>
        <name>NADP(+)</name>
        <dbReference type="ChEBI" id="CHEBI:58349"/>
    </ligand>
</feature>
<dbReference type="InterPro" id="IPR022893">
    <property type="entry name" value="Shikimate_DH_fam"/>
</dbReference>
<dbReference type="GeneID" id="64819126"/>
<feature type="binding site" evidence="6">
    <location>
        <position position="226"/>
    </location>
    <ligand>
        <name>shikimate</name>
        <dbReference type="ChEBI" id="CHEBI:36208"/>
    </ligand>
</feature>
<comment type="similarity">
    <text evidence="6">Belongs to the shikimate dehydrogenase family.</text>
</comment>
<feature type="domain" description="Quinate/shikimate 5-dehydrogenase/glutamyl-tRNA reductase" evidence="7">
    <location>
        <begin position="118"/>
        <end position="196"/>
    </location>
</feature>
<keyword evidence="5 6" id="KW-0057">Aromatic amino acid biosynthesis</keyword>
<dbReference type="InterPro" id="IPR013708">
    <property type="entry name" value="Shikimate_DH-bd_N"/>
</dbReference>
<dbReference type="GO" id="GO:0009423">
    <property type="term" value="P:chorismate biosynthetic process"/>
    <property type="evidence" value="ECO:0007669"/>
    <property type="project" value="UniProtKB-UniRule"/>
</dbReference>
<name>A0A8T8K1E7_9EURY</name>
<organism evidence="10 11">
    <name type="scientific">Methanobacterium alkalithermotolerans</name>
    <dbReference type="NCBI Taxonomy" id="2731220"/>
    <lineage>
        <taxon>Archaea</taxon>
        <taxon>Methanobacteriati</taxon>
        <taxon>Methanobacteriota</taxon>
        <taxon>Methanomada group</taxon>
        <taxon>Methanobacteria</taxon>
        <taxon>Methanobacteriales</taxon>
        <taxon>Methanobacteriaceae</taxon>
        <taxon>Methanobacterium</taxon>
    </lineage>
</organism>
<protein>
    <recommendedName>
        <fullName evidence="1 6">Shikimate dehydrogenase (NADP(+))</fullName>
        <shortName evidence="6">SDH</shortName>
        <ecNumber evidence="1 6">1.1.1.25</ecNumber>
    </recommendedName>
</protein>
<dbReference type="SUPFAM" id="SSF51735">
    <property type="entry name" value="NAD(P)-binding Rossmann-fold domains"/>
    <property type="match status" value="1"/>
</dbReference>
<feature type="binding site" evidence="6">
    <location>
        <position position="66"/>
    </location>
    <ligand>
        <name>shikimate</name>
        <dbReference type="ChEBI" id="CHEBI:36208"/>
    </ligand>
</feature>
<dbReference type="GO" id="GO:0009073">
    <property type="term" value="P:aromatic amino acid family biosynthetic process"/>
    <property type="evidence" value="ECO:0007669"/>
    <property type="project" value="UniProtKB-KW"/>
</dbReference>
<dbReference type="Pfam" id="PF08501">
    <property type="entry name" value="Shikimate_dh_N"/>
    <property type="match status" value="1"/>
</dbReference>
<dbReference type="InterPro" id="IPR041121">
    <property type="entry name" value="SDH_C"/>
</dbReference>
<dbReference type="HAMAP" id="MF_00222">
    <property type="entry name" value="Shikimate_DH_AroE"/>
    <property type="match status" value="1"/>
</dbReference>
<keyword evidence="11" id="KW-1185">Reference proteome</keyword>
<dbReference type="InterPro" id="IPR046346">
    <property type="entry name" value="Aminoacid_DH-like_N_sf"/>
</dbReference>
<comment type="pathway">
    <text evidence="6">Metabolic intermediate biosynthesis; chorismate biosynthesis; chorismate from D-erythrose 4-phosphate and phosphoenolpyruvate: step 4/7.</text>
</comment>
<dbReference type="SUPFAM" id="SSF53223">
    <property type="entry name" value="Aminoacid dehydrogenase-like, N-terminal domain"/>
    <property type="match status" value="1"/>
</dbReference>
<dbReference type="InterPro" id="IPR011342">
    <property type="entry name" value="Shikimate_DH"/>
</dbReference>
<evidence type="ECO:0000256" key="1">
    <source>
        <dbReference type="ARBA" id="ARBA00012962"/>
    </source>
</evidence>
<comment type="function">
    <text evidence="6">Involved in the biosynthesis of the chorismate, which leads to the biosynthesis of aromatic amino acids. Catalyzes the reversible NADPH linked reduction of 3-dehydroshikimate (DHSA) to yield shikimate (SA).</text>
</comment>
<proteinExistence type="inferred from homology"/>
<feature type="binding site" evidence="6">
    <location>
        <position position="91"/>
    </location>
    <ligand>
        <name>shikimate</name>
        <dbReference type="ChEBI" id="CHEBI:36208"/>
    </ligand>
</feature>
<comment type="caution">
    <text evidence="6">Lacks conserved residue(s) required for the propagation of feature annotation.</text>
</comment>
<accession>A0A8T8K1E7</accession>
<feature type="binding site" evidence="6">
    <location>
        <position position="254"/>
    </location>
    <ligand>
        <name>shikimate</name>
        <dbReference type="ChEBI" id="CHEBI:36208"/>
    </ligand>
</feature>
<feature type="active site" description="Proton acceptor" evidence="6">
    <location>
        <position position="70"/>
    </location>
</feature>
<dbReference type="RefSeq" id="WP_211533226.1">
    <property type="nucleotide sequence ID" value="NZ_CP058560.1"/>
</dbReference>
<dbReference type="OrthoDB" id="8744at2157"/>
<evidence type="ECO:0000259" key="9">
    <source>
        <dbReference type="Pfam" id="PF18317"/>
    </source>
</evidence>
<feature type="domain" description="Shikimate dehydrogenase substrate binding N-terminal" evidence="8">
    <location>
        <begin position="11"/>
        <end position="93"/>
    </location>
</feature>
<evidence type="ECO:0000256" key="6">
    <source>
        <dbReference type="HAMAP-Rule" id="MF_00222"/>
    </source>
</evidence>
<feature type="binding site" evidence="6">
    <location>
        <position position="247"/>
    </location>
    <ligand>
        <name>NADP(+)</name>
        <dbReference type="ChEBI" id="CHEBI:58349"/>
    </ligand>
</feature>
<dbReference type="CDD" id="cd01065">
    <property type="entry name" value="NAD_bind_Shikimate_DH"/>
    <property type="match status" value="1"/>
</dbReference>
<dbReference type="NCBIfam" id="NF001319">
    <property type="entry name" value="PRK00258.3-3"/>
    <property type="match status" value="1"/>
</dbReference>
<reference evidence="10" key="1">
    <citation type="submission" date="2020-07" db="EMBL/GenBank/DDBJ databases">
        <title>Methanobacterium. sp. MethCan genome.</title>
        <authorList>
            <person name="Postec A."/>
            <person name="Quemeneur M."/>
        </authorList>
    </citation>
    <scope>NUCLEOTIDE SEQUENCE</scope>
    <source>
        <strain evidence="10">MethCAN</strain>
    </source>
</reference>
<dbReference type="PANTHER" id="PTHR21089">
    <property type="entry name" value="SHIKIMATE DEHYDROGENASE"/>
    <property type="match status" value="1"/>
</dbReference>
<dbReference type="GO" id="GO:0019632">
    <property type="term" value="P:shikimate metabolic process"/>
    <property type="evidence" value="ECO:0007669"/>
    <property type="project" value="InterPro"/>
</dbReference>
<feature type="binding site" evidence="6">
    <location>
        <begin position="19"/>
        <end position="21"/>
    </location>
    <ligand>
        <name>shikimate</name>
        <dbReference type="ChEBI" id="CHEBI:36208"/>
    </ligand>
</feature>
<dbReference type="InterPro" id="IPR006151">
    <property type="entry name" value="Shikm_DH/Glu-tRNA_Rdtase"/>
</dbReference>
<evidence type="ECO:0000256" key="3">
    <source>
        <dbReference type="ARBA" id="ARBA00022857"/>
    </source>
</evidence>
<keyword evidence="3 6" id="KW-0521">NADP</keyword>
<dbReference type="Pfam" id="PF01488">
    <property type="entry name" value="Shikimate_DH"/>
    <property type="match status" value="1"/>
</dbReference>
<evidence type="ECO:0000313" key="11">
    <source>
        <dbReference type="Proteomes" id="UP000681041"/>
    </source>
</evidence>
<dbReference type="Pfam" id="PF18317">
    <property type="entry name" value="SDH_C"/>
    <property type="match status" value="1"/>
</dbReference>
<comment type="catalytic activity">
    <reaction evidence="6">
        <text>shikimate + NADP(+) = 3-dehydroshikimate + NADPH + H(+)</text>
        <dbReference type="Rhea" id="RHEA:17737"/>
        <dbReference type="ChEBI" id="CHEBI:15378"/>
        <dbReference type="ChEBI" id="CHEBI:16630"/>
        <dbReference type="ChEBI" id="CHEBI:36208"/>
        <dbReference type="ChEBI" id="CHEBI:57783"/>
        <dbReference type="ChEBI" id="CHEBI:58349"/>
        <dbReference type="EC" id="1.1.1.25"/>
    </reaction>
</comment>
<dbReference type="PANTHER" id="PTHR21089:SF1">
    <property type="entry name" value="BIFUNCTIONAL 3-DEHYDROQUINATE DEHYDRATASE_SHIKIMATE DEHYDROGENASE, CHLOROPLASTIC"/>
    <property type="match status" value="1"/>
</dbReference>
<dbReference type="AlphaFoldDB" id="A0A8T8K1E7"/>
<comment type="subunit">
    <text evidence="6">Homodimer.</text>
</comment>
<dbReference type="EC" id="1.1.1.25" evidence="1 6"/>
<dbReference type="GO" id="GO:0008652">
    <property type="term" value="P:amino acid biosynthetic process"/>
    <property type="evidence" value="ECO:0007669"/>
    <property type="project" value="UniProtKB-KW"/>
</dbReference>
<gene>
    <name evidence="6 10" type="primary">aroE</name>
    <name evidence="10" type="ORF">HYG87_00145</name>
</gene>
<evidence type="ECO:0000313" key="10">
    <source>
        <dbReference type="EMBL" id="QUH22286.1"/>
    </source>
</evidence>
<feature type="binding site" evidence="6">
    <location>
        <position position="106"/>
    </location>
    <ligand>
        <name>shikimate</name>
        <dbReference type="ChEBI" id="CHEBI:36208"/>
    </ligand>
</feature>
<keyword evidence="4 6" id="KW-0560">Oxidoreductase</keyword>
<evidence type="ECO:0000256" key="4">
    <source>
        <dbReference type="ARBA" id="ARBA00023002"/>
    </source>
</evidence>
<dbReference type="NCBIfam" id="TIGR00507">
    <property type="entry name" value="aroE"/>
    <property type="match status" value="1"/>
</dbReference>
<dbReference type="NCBIfam" id="NF001314">
    <property type="entry name" value="PRK00258.2-2"/>
    <property type="match status" value="1"/>
</dbReference>
<dbReference type="Gene3D" id="3.40.50.10860">
    <property type="entry name" value="Leucine Dehydrogenase, chain A, domain 1"/>
    <property type="match status" value="1"/>
</dbReference>
<feature type="domain" description="SDH C-terminal" evidence="9">
    <location>
        <begin position="247"/>
        <end position="276"/>
    </location>
</feature>
<dbReference type="EMBL" id="CP058560">
    <property type="protein sequence ID" value="QUH22286.1"/>
    <property type="molecule type" value="Genomic_DNA"/>
</dbReference>
<dbReference type="GO" id="GO:0050661">
    <property type="term" value="F:NADP binding"/>
    <property type="evidence" value="ECO:0007669"/>
    <property type="project" value="InterPro"/>
</dbReference>
<evidence type="ECO:0000259" key="8">
    <source>
        <dbReference type="Pfam" id="PF08501"/>
    </source>
</evidence>
<evidence type="ECO:0000256" key="2">
    <source>
        <dbReference type="ARBA" id="ARBA00022605"/>
    </source>
</evidence>
<evidence type="ECO:0000256" key="5">
    <source>
        <dbReference type="ARBA" id="ARBA00023141"/>
    </source>
</evidence>
<dbReference type="KEGG" id="meme:HYG87_00145"/>
<sequence length="280" mass="30665">MITGKTKIIGLFGNPVGHSLSPAMHNAAFNYEKMDYVYVPFNVKPEYLKEATQGAFALNIRGYNVTIPHKTRIIDYLPEVDPTAALIGAVNTVKIQDGVSKGYNTDGIGAIKAIEEITPISNKKVIILGAGGASRAVSFQLLSSYEVELLILNRTPEKAFELKSDLESNLKTTLSTGGFELLLEEIESADILINTTPRGMHPHEDDEPFLKARDIPSHVVVNDLVYNPLETGLIKEATKAGATTISGLKMLLYQGVEAFKIWTGQEPPVDIMEKALYDFL</sequence>
<dbReference type="GO" id="GO:0004764">
    <property type="term" value="F:shikimate 3-dehydrogenase (NADP+) activity"/>
    <property type="evidence" value="ECO:0007669"/>
    <property type="project" value="UniProtKB-UniRule"/>
</dbReference>
<feature type="binding site" evidence="6">
    <location>
        <position position="224"/>
    </location>
    <ligand>
        <name>NADP(+)</name>
        <dbReference type="ChEBI" id="CHEBI:58349"/>
    </ligand>
</feature>
<dbReference type="InterPro" id="IPR036291">
    <property type="entry name" value="NAD(P)-bd_dom_sf"/>
</dbReference>